<dbReference type="EMBL" id="CP036273">
    <property type="protein sequence ID" value="QDU23467.1"/>
    <property type="molecule type" value="Genomic_DNA"/>
</dbReference>
<dbReference type="Proteomes" id="UP000319576">
    <property type="component" value="Chromosome"/>
</dbReference>
<proteinExistence type="predicted"/>
<dbReference type="PROSITE" id="PS51318">
    <property type="entry name" value="TAT"/>
    <property type="match status" value="1"/>
</dbReference>
<evidence type="ECO:0000313" key="1">
    <source>
        <dbReference type="EMBL" id="QDU23467.1"/>
    </source>
</evidence>
<dbReference type="KEGG" id="uli:ETAA1_54670"/>
<dbReference type="Gene3D" id="3.40.720.10">
    <property type="entry name" value="Alkaline Phosphatase, subunit A"/>
    <property type="match status" value="1"/>
</dbReference>
<evidence type="ECO:0008006" key="3">
    <source>
        <dbReference type="Google" id="ProtNLM"/>
    </source>
</evidence>
<name>A0A517Y137_9BACT</name>
<organism evidence="1 2">
    <name type="scientific">Urbifossiella limnaea</name>
    <dbReference type="NCBI Taxonomy" id="2528023"/>
    <lineage>
        <taxon>Bacteria</taxon>
        <taxon>Pseudomonadati</taxon>
        <taxon>Planctomycetota</taxon>
        <taxon>Planctomycetia</taxon>
        <taxon>Gemmatales</taxon>
        <taxon>Gemmataceae</taxon>
        <taxon>Urbifossiella</taxon>
    </lineage>
</organism>
<dbReference type="RefSeq" id="WP_145243708.1">
    <property type="nucleotide sequence ID" value="NZ_CP036273.1"/>
</dbReference>
<dbReference type="PANTHER" id="PTHR43737">
    <property type="entry name" value="BLL7424 PROTEIN"/>
    <property type="match status" value="1"/>
</dbReference>
<accession>A0A517Y137</accession>
<sequence length="448" mass="47651">MADLTRTDCEGFHRRDMLTIGSAGLLGLTLPSVLASEARAKPAERPAARAKGVILVWLSGGPATIDMWDNKPDAPEGIRGEFKSIPTTAAGMQFAETLPKMARQGNKVSVVRSLYHTIPSHSPATVFMTSGNKPTAALQYPSMGSLASKLLTTEVGVPPYVTFGQGNVASLSGYLGTGYNPFVIEGNGGGGAAAGRPGGAPSFRVRGISLDGTRITLTDLENRDRLLRNLDNGFRSVDRSSELVDGLDTFHQQALDILRSDKTKKAFDLASETAAVRESYGSTPFGQSALAARRLIEAGVRFATVSIGGWDTHSQTFQAHKTRLMPTLDTVLAALVADLEQRGLLDDTIVMCAGEFGRTPRVNKNAGRDHWARSMACVLAGGGIKRGYVHGSTDASGMAPNVDPTTPDDIGATIFQQLGIDPKTELQTTTGRPIQLFREGRVVEKLIG</sequence>
<dbReference type="Pfam" id="PF07394">
    <property type="entry name" value="DUF1501"/>
    <property type="match status" value="1"/>
</dbReference>
<dbReference type="OrthoDB" id="127333at2"/>
<evidence type="ECO:0000313" key="2">
    <source>
        <dbReference type="Proteomes" id="UP000319576"/>
    </source>
</evidence>
<dbReference type="SUPFAM" id="SSF53649">
    <property type="entry name" value="Alkaline phosphatase-like"/>
    <property type="match status" value="1"/>
</dbReference>
<dbReference type="InterPro" id="IPR010869">
    <property type="entry name" value="DUF1501"/>
</dbReference>
<protein>
    <recommendedName>
        <fullName evidence="3">DUF1501 domain-containing protein</fullName>
    </recommendedName>
</protein>
<reference evidence="1 2" key="1">
    <citation type="submission" date="2019-02" db="EMBL/GenBank/DDBJ databases">
        <title>Deep-cultivation of Planctomycetes and their phenomic and genomic characterization uncovers novel biology.</title>
        <authorList>
            <person name="Wiegand S."/>
            <person name="Jogler M."/>
            <person name="Boedeker C."/>
            <person name="Pinto D."/>
            <person name="Vollmers J."/>
            <person name="Rivas-Marin E."/>
            <person name="Kohn T."/>
            <person name="Peeters S.H."/>
            <person name="Heuer A."/>
            <person name="Rast P."/>
            <person name="Oberbeckmann S."/>
            <person name="Bunk B."/>
            <person name="Jeske O."/>
            <person name="Meyerdierks A."/>
            <person name="Storesund J.E."/>
            <person name="Kallscheuer N."/>
            <person name="Luecker S."/>
            <person name="Lage O.M."/>
            <person name="Pohl T."/>
            <person name="Merkel B.J."/>
            <person name="Hornburger P."/>
            <person name="Mueller R.-W."/>
            <person name="Bruemmer F."/>
            <person name="Labrenz M."/>
            <person name="Spormann A.M."/>
            <person name="Op den Camp H."/>
            <person name="Overmann J."/>
            <person name="Amann R."/>
            <person name="Jetten M.S.M."/>
            <person name="Mascher T."/>
            <person name="Medema M.H."/>
            <person name="Devos D.P."/>
            <person name="Kaster A.-K."/>
            <person name="Ovreas L."/>
            <person name="Rohde M."/>
            <person name="Galperin M.Y."/>
            <person name="Jogler C."/>
        </authorList>
    </citation>
    <scope>NUCLEOTIDE SEQUENCE [LARGE SCALE GENOMIC DNA]</scope>
    <source>
        <strain evidence="1 2">ETA_A1</strain>
    </source>
</reference>
<dbReference type="AlphaFoldDB" id="A0A517Y137"/>
<dbReference type="PANTHER" id="PTHR43737:SF1">
    <property type="entry name" value="DUF1501 DOMAIN-CONTAINING PROTEIN"/>
    <property type="match status" value="1"/>
</dbReference>
<dbReference type="InterPro" id="IPR006311">
    <property type="entry name" value="TAT_signal"/>
</dbReference>
<keyword evidence="2" id="KW-1185">Reference proteome</keyword>
<dbReference type="InterPro" id="IPR017850">
    <property type="entry name" value="Alkaline_phosphatase_core_sf"/>
</dbReference>
<gene>
    <name evidence="1" type="ORF">ETAA1_54670</name>
</gene>